<sequence>MFGRSRSWVGGQGKAKNIHSLDHLKYMYHVLTKNTTVTDHNRNLLVETIRSITEILIWGDQNDSSVFDFFLEKNMFAFFLNILRQKSGRYVCYYIFSTFVFFSLPFFFFDFSDEEIMAYYISFLKTLSLKLNNHTVHFFYNEHTNDFALYTEAIKFFNHPESMVRIAVRTITLNVYKVDNQHMLHYIRDKTAVPYFSNLVWFIGSHVIELDKCVQTDEEHKNRGKLSDLVAEHLDHLHYLNDILIINCEFLNDVLTDHLLNRLFLPLYVYSLVSPETVRYPEVFLIIHYQPLVNALADVIFNGDLSVFTTPTDIHSTHKSMRRFIKPPESLERSLELSRHRGRKRTQKRPNYKNLGEEEDDERAGGGSSSAGGGLEEEIEMVVMEKCKVPELTEQNITDEEKTAAATRTHTQRSRPFLDMVYSALDCTSDDYHALFVLCLLYAVSHSKGKQKLTRLQLPVPDQERSSYSVVLVERLIRVMSQAALPDGKVRLATLELSCLLLKQSVLSGSNCIIKDVHLACLEGAREESLHLLRQFYKGEEIFLDMFEDEYRSMTSKPLNVEYLMMDASILLPPTGTPLTGIDFVKRLPCGDVEKTRRAIRVFFMLRSLSLQLQGEPETQLPLTRPEDLIKTDDVLDLNNSDLIACMVVSKDGGQAQRFLAVDVYQMSLVEPESKRLGWGVVKFAGLLQDMQVSGVEDDSRALNIVIHKPSSNPHAKPLPILQANFIFADHIRCIIAKQRLAKGRIQARRMKMQRIAALLDLPVQPSATEVLGFTQTANTSASGLPFRFYEQSRRAPNDPTANRSVFASVDKVPGNTQMHVPSQLLSQTSCLYTRNVQENTYKCLF</sequence>
<organism evidence="7 8">
    <name type="scientific">Oreochromis niloticus</name>
    <name type="common">Nile tilapia</name>
    <name type="synonym">Tilapia nilotica</name>
    <dbReference type="NCBI Taxonomy" id="8128"/>
    <lineage>
        <taxon>Eukaryota</taxon>
        <taxon>Metazoa</taxon>
        <taxon>Chordata</taxon>
        <taxon>Craniata</taxon>
        <taxon>Vertebrata</taxon>
        <taxon>Euteleostomi</taxon>
        <taxon>Actinopterygii</taxon>
        <taxon>Neopterygii</taxon>
        <taxon>Teleostei</taxon>
        <taxon>Neoteleostei</taxon>
        <taxon>Acanthomorphata</taxon>
        <taxon>Ovalentaria</taxon>
        <taxon>Cichlomorphae</taxon>
        <taxon>Cichliformes</taxon>
        <taxon>Cichlidae</taxon>
        <taxon>African cichlids</taxon>
        <taxon>Pseudocrenilabrinae</taxon>
        <taxon>Oreochromini</taxon>
        <taxon>Oreochromis</taxon>
    </lineage>
</organism>
<evidence type="ECO:0000256" key="2">
    <source>
        <dbReference type="ARBA" id="ARBA00023006"/>
    </source>
</evidence>
<feature type="transmembrane region" description="Helical" evidence="4">
    <location>
        <begin position="90"/>
        <end position="109"/>
    </location>
</feature>
<feature type="compositionally biased region" description="Basic residues" evidence="3">
    <location>
        <begin position="340"/>
        <end position="351"/>
    </location>
</feature>
<dbReference type="GeneTree" id="ENSGT00390000013826"/>
<dbReference type="Pfam" id="PF19439">
    <property type="entry name" value="CLEC16A_C"/>
    <property type="match status" value="1"/>
</dbReference>
<name>A0A669E4M5_ORENI</name>
<evidence type="ECO:0000256" key="3">
    <source>
        <dbReference type="SAM" id="MobiDB-lite"/>
    </source>
</evidence>
<dbReference type="GO" id="GO:0005794">
    <property type="term" value="C:Golgi apparatus"/>
    <property type="evidence" value="ECO:0007669"/>
    <property type="project" value="TreeGrafter"/>
</dbReference>
<evidence type="ECO:0000256" key="1">
    <source>
        <dbReference type="ARBA" id="ARBA00006441"/>
    </source>
</evidence>
<reference evidence="7" key="2">
    <citation type="submission" date="2025-08" db="UniProtKB">
        <authorList>
            <consortium name="Ensembl"/>
        </authorList>
    </citation>
    <scope>IDENTIFICATION</scope>
</reference>
<reference evidence="7" key="3">
    <citation type="submission" date="2025-09" db="UniProtKB">
        <authorList>
            <consortium name="Ensembl"/>
        </authorList>
    </citation>
    <scope>IDENTIFICATION</scope>
</reference>
<evidence type="ECO:0000259" key="5">
    <source>
        <dbReference type="Pfam" id="PF09758"/>
    </source>
</evidence>
<accession>A0A669E4M5</accession>
<evidence type="ECO:0000256" key="4">
    <source>
        <dbReference type="SAM" id="Phobius"/>
    </source>
</evidence>
<dbReference type="Pfam" id="PF09758">
    <property type="entry name" value="FPL"/>
    <property type="match status" value="2"/>
</dbReference>
<evidence type="ECO:0000313" key="7">
    <source>
        <dbReference type="Ensembl" id="ENSONIP00000065872.1"/>
    </source>
</evidence>
<dbReference type="Proteomes" id="UP000005207">
    <property type="component" value="Linkage group LG4"/>
</dbReference>
<dbReference type="InterPro" id="IPR039272">
    <property type="entry name" value="CLEC16A/TT9"/>
</dbReference>
<dbReference type="PANTHER" id="PTHR21481:SF0">
    <property type="entry name" value="PROTEIN CLEC16A"/>
    <property type="match status" value="1"/>
</dbReference>
<keyword evidence="4" id="KW-0812">Transmembrane</keyword>
<dbReference type="Ensembl" id="ENSONIT00000060865.1">
    <property type="protein sequence ID" value="ENSONIP00000065872.1"/>
    <property type="gene ID" value="ENSONIG00000015725.2"/>
</dbReference>
<protein>
    <submittedName>
        <fullName evidence="7">C-type lectin domain containing 16A</fullName>
    </submittedName>
</protein>
<keyword evidence="2" id="KW-0072">Autophagy</keyword>
<proteinExistence type="inferred from homology"/>
<feature type="domain" description="FPL" evidence="5">
    <location>
        <begin position="49"/>
        <end position="87"/>
    </location>
</feature>
<dbReference type="GO" id="GO:0007034">
    <property type="term" value="P:vacuolar transport"/>
    <property type="evidence" value="ECO:0007669"/>
    <property type="project" value="TreeGrafter"/>
</dbReference>
<comment type="similarity">
    <text evidence="1">Belongs to the CLEC16A/gop-1 family.</text>
</comment>
<reference evidence="8" key="1">
    <citation type="submission" date="2012-01" db="EMBL/GenBank/DDBJ databases">
        <title>The Genome Sequence of Oreochromis niloticus (Nile Tilapia).</title>
        <authorList>
            <consortium name="Broad Institute Genome Assembly Team"/>
            <consortium name="Broad Institute Sequencing Platform"/>
            <person name="Di Palma F."/>
            <person name="Johnson J."/>
            <person name="Lander E.S."/>
            <person name="Lindblad-Toh K."/>
        </authorList>
    </citation>
    <scope>NUCLEOTIDE SEQUENCE [LARGE SCALE GENOMIC DNA]</scope>
</reference>
<dbReference type="InterPro" id="IPR045820">
    <property type="entry name" value="CLEC16A/TT9_C"/>
</dbReference>
<feature type="domain" description="CLEC16A/TT9 C-terminal" evidence="6">
    <location>
        <begin position="221"/>
        <end position="823"/>
    </location>
</feature>
<dbReference type="GO" id="GO:0005770">
    <property type="term" value="C:late endosome"/>
    <property type="evidence" value="ECO:0007669"/>
    <property type="project" value="TreeGrafter"/>
</dbReference>
<dbReference type="GO" id="GO:0006914">
    <property type="term" value="P:autophagy"/>
    <property type="evidence" value="ECO:0007669"/>
    <property type="project" value="UniProtKB-KW"/>
</dbReference>
<dbReference type="InterPro" id="IPR019155">
    <property type="entry name" value="CLEC16A/TT9_N"/>
</dbReference>
<dbReference type="PANTHER" id="PTHR21481">
    <property type="entry name" value="PROTEIN CLEC16A"/>
    <property type="match status" value="1"/>
</dbReference>
<keyword evidence="4" id="KW-0472">Membrane</keyword>
<dbReference type="GO" id="GO:0016197">
    <property type="term" value="P:endosomal transport"/>
    <property type="evidence" value="ECO:0007669"/>
    <property type="project" value="TreeGrafter"/>
</dbReference>
<feature type="domain" description="FPL" evidence="5">
    <location>
        <begin position="92"/>
        <end position="176"/>
    </location>
</feature>
<dbReference type="AlphaFoldDB" id="A0A669E4M5"/>
<feature type="compositionally biased region" description="Gly residues" evidence="3">
    <location>
        <begin position="365"/>
        <end position="374"/>
    </location>
</feature>
<keyword evidence="8" id="KW-1185">Reference proteome</keyword>
<evidence type="ECO:0000313" key="8">
    <source>
        <dbReference type="Proteomes" id="UP000005207"/>
    </source>
</evidence>
<evidence type="ECO:0000259" key="6">
    <source>
        <dbReference type="Pfam" id="PF19439"/>
    </source>
</evidence>
<gene>
    <name evidence="7" type="primary">CLEC16A</name>
    <name evidence="7" type="synonym">clec16a</name>
</gene>
<dbReference type="GO" id="GO:1901096">
    <property type="term" value="P:regulation of autophagosome maturation"/>
    <property type="evidence" value="ECO:0007669"/>
    <property type="project" value="TreeGrafter"/>
</dbReference>
<feature type="region of interest" description="Disordered" evidence="3">
    <location>
        <begin position="333"/>
        <end position="375"/>
    </location>
</feature>
<keyword evidence="4" id="KW-1133">Transmembrane helix</keyword>